<proteinExistence type="inferred from homology"/>
<dbReference type="FunFam" id="3.40.190.290:FF:000001">
    <property type="entry name" value="Transcriptional regulator, LysR family"/>
    <property type="match status" value="1"/>
</dbReference>
<gene>
    <name evidence="6" type="ORF">G4223_10745</name>
</gene>
<dbReference type="InterPro" id="IPR058163">
    <property type="entry name" value="LysR-type_TF_proteobact-type"/>
</dbReference>
<sequence length="311" mass="33438">MAIWQISFSKWETVMDRVREMEVFAQVAASGGLSAAARVLGLSVGAVSKHLAALEDRLGARLVLRTTRSLSLTDEGAAFLPRVRALLADLAEAEAVVATDEGDLSGFLRVTVAVAFGRRHIAPLAAEFLRRHPRLRLHLLLTDQVVDLVEGNVDVGLRFGALADSALVARRIAGNWRVLCAAPSYLERAGRPETPDDLAAHQCLVIGDGNEKVWTFVGPGGEVAVRVGGSLASNNGEVVHAWALEGLGLVQKSIWDVEGDLASGRLVPVLDQWRSPDMALHAVSPKARASAPRVRRFVEFVAAELARRGCR</sequence>
<dbReference type="PANTHER" id="PTHR30537">
    <property type="entry name" value="HTH-TYPE TRANSCRIPTIONAL REGULATOR"/>
    <property type="match status" value="1"/>
</dbReference>
<dbReference type="Gene3D" id="1.10.10.10">
    <property type="entry name" value="Winged helix-like DNA-binding domain superfamily/Winged helix DNA-binding domain"/>
    <property type="match status" value="1"/>
</dbReference>
<dbReference type="Proteomes" id="UP000480684">
    <property type="component" value="Unassembled WGS sequence"/>
</dbReference>
<comment type="caution">
    <text evidence="6">The sequence shown here is derived from an EMBL/GenBank/DDBJ whole genome shotgun (WGS) entry which is preliminary data.</text>
</comment>
<dbReference type="InterPro" id="IPR036390">
    <property type="entry name" value="WH_DNA-bd_sf"/>
</dbReference>
<dbReference type="InterPro" id="IPR005119">
    <property type="entry name" value="LysR_subst-bd"/>
</dbReference>
<dbReference type="AlphaFoldDB" id="A0A7C9UUV3"/>
<dbReference type="CDD" id="cd08422">
    <property type="entry name" value="PBP2_CrgA_like"/>
    <property type="match status" value="1"/>
</dbReference>
<comment type="similarity">
    <text evidence="1">Belongs to the LysR transcriptional regulatory family.</text>
</comment>
<keyword evidence="2" id="KW-0805">Transcription regulation</keyword>
<evidence type="ECO:0000256" key="4">
    <source>
        <dbReference type="ARBA" id="ARBA00023163"/>
    </source>
</evidence>
<protein>
    <submittedName>
        <fullName evidence="6">LysR family transcriptional regulator</fullName>
    </submittedName>
</protein>
<evidence type="ECO:0000259" key="5">
    <source>
        <dbReference type="PROSITE" id="PS50931"/>
    </source>
</evidence>
<keyword evidence="3" id="KW-0238">DNA-binding</keyword>
<dbReference type="Gene3D" id="3.40.190.290">
    <property type="match status" value="1"/>
</dbReference>
<dbReference type="FunFam" id="1.10.10.10:FF:000001">
    <property type="entry name" value="LysR family transcriptional regulator"/>
    <property type="match status" value="1"/>
</dbReference>
<feature type="domain" description="HTH lysR-type" evidence="5">
    <location>
        <begin position="16"/>
        <end position="73"/>
    </location>
</feature>
<dbReference type="PROSITE" id="PS50931">
    <property type="entry name" value="HTH_LYSR"/>
    <property type="match status" value="1"/>
</dbReference>
<dbReference type="EMBL" id="JAAIYP010000037">
    <property type="protein sequence ID" value="NFV80586.1"/>
    <property type="molecule type" value="Genomic_DNA"/>
</dbReference>
<dbReference type="GO" id="GO:0003677">
    <property type="term" value="F:DNA binding"/>
    <property type="evidence" value="ECO:0007669"/>
    <property type="project" value="UniProtKB-KW"/>
</dbReference>
<evidence type="ECO:0000256" key="1">
    <source>
        <dbReference type="ARBA" id="ARBA00009437"/>
    </source>
</evidence>
<evidence type="ECO:0000313" key="6">
    <source>
        <dbReference type="EMBL" id="NFV80586.1"/>
    </source>
</evidence>
<dbReference type="Pfam" id="PF00126">
    <property type="entry name" value="HTH_1"/>
    <property type="match status" value="1"/>
</dbReference>
<dbReference type="InterPro" id="IPR036388">
    <property type="entry name" value="WH-like_DNA-bd_sf"/>
</dbReference>
<keyword evidence="4" id="KW-0804">Transcription</keyword>
<dbReference type="Pfam" id="PF03466">
    <property type="entry name" value="LysR_substrate"/>
    <property type="match status" value="1"/>
</dbReference>
<evidence type="ECO:0000256" key="3">
    <source>
        <dbReference type="ARBA" id="ARBA00023125"/>
    </source>
</evidence>
<dbReference type="GO" id="GO:0003700">
    <property type="term" value="F:DNA-binding transcription factor activity"/>
    <property type="evidence" value="ECO:0007669"/>
    <property type="project" value="InterPro"/>
</dbReference>
<evidence type="ECO:0000313" key="7">
    <source>
        <dbReference type="Proteomes" id="UP000480684"/>
    </source>
</evidence>
<dbReference type="PANTHER" id="PTHR30537:SF5">
    <property type="entry name" value="HTH-TYPE TRANSCRIPTIONAL ACTIVATOR TTDR-RELATED"/>
    <property type="match status" value="1"/>
</dbReference>
<dbReference type="SUPFAM" id="SSF46785">
    <property type="entry name" value="Winged helix' DNA-binding domain"/>
    <property type="match status" value="1"/>
</dbReference>
<evidence type="ECO:0000256" key="2">
    <source>
        <dbReference type="ARBA" id="ARBA00023015"/>
    </source>
</evidence>
<organism evidence="6 7">
    <name type="scientific">Magnetospirillum aberrantis SpK</name>
    <dbReference type="NCBI Taxonomy" id="908842"/>
    <lineage>
        <taxon>Bacteria</taxon>
        <taxon>Pseudomonadati</taxon>
        <taxon>Pseudomonadota</taxon>
        <taxon>Alphaproteobacteria</taxon>
        <taxon>Rhodospirillales</taxon>
        <taxon>Rhodospirillaceae</taxon>
        <taxon>Magnetospirillum</taxon>
    </lineage>
</organism>
<accession>A0A7C9UUV3</accession>
<dbReference type="SUPFAM" id="SSF53850">
    <property type="entry name" value="Periplasmic binding protein-like II"/>
    <property type="match status" value="1"/>
</dbReference>
<name>A0A7C9UUV3_9PROT</name>
<reference evidence="6 7" key="1">
    <citation type="submission" date="2020-02" db="EMBL/GenBank/DDBJ databases">
        <authorList>
            <person name="Dziuba M."/>
            <person name="Kuznetsov B."/>
            <person name="Mardanov A."/>
            <person name="Ravin N."/>
            <person name="Grouzdev D."/>
        </authorList>
    </citation>
    <scope>NUCLEOTIDE SEQUENCE [LARGE SCALE GENOMIC DNA]</scope>
    <source>
        <strain evidence="6 7">SpK</strain>
    </source>
</reference>
<dbReference type="InterPro" id="IPR000847">
    <property type="entry name" value="LysR_HTH_N"/>
</dbReference>
<keyword evidence="7" id="KW-1185">Reference proteome</keyword>